<accession>A0A0F9ND46</accession>
<gene>
    <name evidence="1" type="ORF">LCGC14_0981060</name>
</gene>
<comment type="caution">
    <text evidence="1">The sequence shown here is derived from an EMBL/GenBank/DDBJ whole genome shotgun (WGS) entry which is preliminary data.</text>
</comment>
<dbReference type="AlphaFoldDB" id="A0A0F9ND46"/>
<proteinExistence type="predicted"/>
<dbReference type="EMBL" id="LAZR01003665">
    <property type="protein sequence ID" value="KKN15914.1"/>
    <property type="molecule type" value="Genomic_DNA"/>
</dbReference>
<evidence type="ECO:0000313" key="1">
    <source>
        <dbReference type="EMBL" id="KKN15914.1"/>
    </source>
</evidence>
<sequence length="62" mass="7124">MRRAFPLIHCVDDDTRAKLLGLIKELPPEPVWVEVGNDKKPTPFTPGIVEEDYDKIMRQMSS</sequence>
<reference evidence="1" key="1">
    <citation type="journal article" date="2015" name="Nature">
        <title>Complex archaea that bridge the gap between prokaryotes and eukaryotes.</title>
        <authorList>
            <person name="Spang A."/>
            <person name="Saw J.H."/>
            <person name="Jorgensen S.L."/>
            <person name="Zaremba-Niedzwiedzka K."/>
            <person name="Martijn J."/>
            <person name="Lind A.E."/>
            <person name="van Eijk R."/>
            <person name="Schleper C."/>
            <person name="Guy L."/>
            <person name="Ettema T.J."/>
        </authorList>
    </citation>
    <scope>NUCLEOTIDE SEQUENCE</scope>
</reference>
<name>A0A0F9ND46_9ZZZZ</name>
<organism evidence="1">
    <name type="scientific">marine sediment metagenome</name>
    <dbReference type="NCBI Taxonomy" id="412755"/>
    <lineage>
        <taxon>unclassified sequences</taxon>
        <taxon>metagenomes</taxon>
        <taxon>ecological metagenomes</taxon>
    </lineage>
</organism>
<protein>
    <submittedName>
        <fullName evidence="1">Uncharacterized protein</fullName>
    </submittedName>
</protein>